<comment type="caution">
    <text evidence="1">The sequence shown here is derived from an EMBL/GenBank/DDBJ whole genome shotgun (WGS) entry which is preliminary data.</text>
</comment>
<protein>
    <submittedName>
        <fullName evidence="1">OTU domain containing 4</fullName>
    </submittedName>
</protein>
<sequence length="241" mass="28151">MTSLTKILDQYHIWLKPVPRDGLCLFRAFCDAYYGHQREDKVHEIARICVPAREPLPINCLEHSSYKHYLNKLANHFNVQLIIFSVCKVLYIWPESQDAGISLRVIKLSSSRQHFGVCYDQDYVENLAFIQSIIYELLYQLVIPLESPIFNDTKAVSNGLLTVEQFNKKHKTTNNNLAVSYRVVKALHPNFYRNIEFDLWKHLLSSGDNPSPLIDLGDQHFHWNKEPISIKKTRVVNNNRR</sequence>
<evidence type="ECO:0000313" key="2">
    <source>
        <dbReference type="Proteomes" id="UP001626550"/>
    </source>
</evidence>
<keyword evidence="2" id="KW-1185">Reference proteome</keyword>
<gene>
    <name evidence="1" type="primary">OTUD4</name>
    <name evidence="1" type="ORF">Ciccas_000967</name>
</gene>
<evidence type="ECO:0000313" key="1">
    <source>
        <dbReference type="EMBL" id="KAL3320355.1"/>
    </source>
</evidence>
<reference evidence="1 2" key="1">
    <citation type="submission" date="2024-11" db="EMBL/GenBank/DDBJ databases">
        <title>Adaptive evolution of stress response genes in parasites aligns with host niche diversity.</title>
        <authorList>
            <person name="Hahn C."/>
            <person name="Resl P."/>
        </authorList>
    </citation>
    <scope>NUCLEOTIDE SEQUENCE [LARGE SCALE GENOMIC DNA]</scope>
    <source>
        <strain evidence="1">EGGRZ-B1_66</strain>
        <tissue evidence="1">Body</tissue>
    </source>
</reference>
<organism evidence="1 2">
    <name type="scientific">Cichlidogyrus casuarinus</name>
    <dbReference type="NCBI Taxonomy" id="1844966"/>
    <lineage>
        <taxon>Eukaryota</taxon>
        <taxon>Metazoa</taxon>
        <taxon>Spiralia</taxon>
        <taxon>Lophotrochozoa</taxon>
        <taxon>Platyhelminthes</taxon>
        <taxon>Monogenea</taxon>
        <taxon>Monopisthocotylea</taxon>
        <taxon>Dactylogyridea</taxon>
        <taxon>Ancyrocephalidae</taxon>
        <taxon>Cichlidogyrus</taxon>
    </lineage>
</organism>
<name>A0ABD2QLE1_9PLAT</name>
<proteinExistence type="predicted"/>
<dbReference type="SUPFAM" id="SSF54001">
    <property type="entry name" value="Cysteine proteinases"/>
    <property type="match status" value="1"/>
</dbReference>
<dbReference type="InterPro" id="IPR038765">
    <property type="entry name" value="Papain-like_cys_pep_sf"/>
</dbReference>
<dbReference type="CDD" id="cd22744">
    <property type="entry name" value="OTU"/>
    <property type="match status" value="1"/>
</dbReference>
<dbReference type="EMBL" id="JBJKFK010000058">
    <property type="protein sequence ID" value="KAL3320355.1"/>
    <property type="molecule type" value="Genomic_DNA"/>
</dbReference>
<dbReference type="AlphaFoldDB" id="A0ABD2QLE1"/>
<accession>A0ABD2QLE1</accession>
<dbReference type="Gene3D" id="3.90.70.80">
    <property type="match status" value="1"/>
</dbReference>
<dbReference type="Proteomes" id="UP001626550">
    <property type="component" value="Unassembled WGS sequence"/>
</dbReference>